<dbReference type="SUPFAM" id="SSF48179">
    <property type="entry name" value="6-phosphogluconate dehydrogenase C-terminal domain-like"/>
    <property type="match status" value="2"/>
</dbReference>
<dbReference type="Gene3D" id="1.10.1040.50">
    <property type="match status" value="1"/>
</dbReference>
<evidence type="ECO:0000256" key="5">
    <source>
        <dbReference type="ARBA" id="ARBA00023027"/>
    </source>
</evidence>
<organism evidence="10 11">
    <name type="scientific">Roseospira visakhapatnamensis</name>
    <dbReference type="NCBI Taxonomy" id="390880"/>
    <lineage>
        <taxon>Bacteria</taxon>
        <taxon>Pseudomonadati</taxon>
        <taxon>Pseudomonadota</taxon>
        <taxon>Alphaproteobacteria</taxon>
        <taxon>Rhodospirillales</taxon>
        <taxon>Rhodospirillaceae</taxon>
        <taxon>Roseospira</taxon>
    </lineage>
</organism>
<evidence type="ECO:0000256" key="7">
    <source>
        <dbReference type="ARBA" id="ARBA00049556"/>
    </source>
</evidence>
<dbReference type="AlphaFoldDB" id="A0A7W6W9A3"/>
<reference evidence="10 11" key="1">
    <citation type="submission" date="2020-08" db="EMBL/GenBank/DDBJ databases">
        <title>Genome sequencing of Purple Non-Sulfur Bacteria from various extreme environments.</title>
        <authorList>
            <person name="Mayer M."/>
        </authorList>
    </citation>
    <scope>NUCLEOTIDE SEQUENCE [LARGE SCALE GENOMIC DNA]</scope>
    <source>
        <strain evidence="10 11">JA131</strain>
    </source>
</reference>
<dbReference type="Pfam" id="PF02737">
    <property type="entry name" value="3HCDH_N"/>
    <property type="match status" value="1"/>
</dbReference>
<keyword evidence="6" id="KW-0443">Lipid metabolism</keyword>
<accession>A0A7W6W9A3</accession>
<dbReference type="InterPro" id="IPR006176">
    <property type="entry name" value="3-OHacyl-CoA_DH_NAD-bd"/>
</dbReference>
<dbReference type="UniPathway" id="UPA00659"/>
<dbReference type="InterPro" id="IPR001753">
    <property type="entry name" value="Enoyl-CoA_hydra/iso"/>
</dbReference>
<dbReference type="PANTHER" id="PTHR48075">
    <property type="entry name" value="3-HYDROXYACYL-COA DEHYDROGENASE FAMILY PROTEIN"/>
    <property type="match status" value="1"/>
</dbReference>
<dbReference type="Pfam" id="PF00725">
    <property type="entry name" value="3HCDH"/>
    <property type="match status" value="1"/>
</dbReference>
<dbReference type="GO" id="GO:0070403">
    <property type="term" value="F:NAD+ binding"/>
    <property type="evidence" value="ECO:0007669"/>
    <property type="project" value="InterPro"/>
</dbReference>
<evidence type="ECO:0000313" key="11">
    <source>
        <dbReference type="Proteomes" id="UP000554286"/>
    </source>
</evidence>
<sequence length="775" mass="82980">MTEIKTVAVLGAGVMGAGIAAHVANAGARVLLLDIVPPGAETRNALAEGAVARMLKVDPAPFMGKAAARNVIPGNLEDDLDKLAEADWIIEAVIERLDIKRDLYARIEAVRKEGSVVSSNTSTLPLSTLVEGMPERFARDFLIAHFFNPPRYMRLMELVGGPRTRPEALAAVERFADLRLGKSVVHCKDTPSFIANRLGVVWIQTAVVEAVERGLDVEDVDALIGKPMGIPKTGVFGLLDLVGLDLIPHVTASLAGSLPKDDPFHAINRPVPLVERMIAEGYTGRKGKGGFYRLNRSGGGRVKEALDLTTGDYRVSRKADVAAVKDSRKDLRALLSHDSPHGAYAWAVMGPTLAYAASLAGVVADHIAEIDEAMRLGYAWTQGPFELIDRIGADWLAERLAADGMTVPAILKTAAGRAFYRVEDGHLQQLGLDGAYHPVQRPEGVLLLEDVKRASKPILRNASAALWDIGDGVACFEFTSKMNAMDPDIMDLLGKAMRRVKTDYKALVIHNEGTNFSVGANLGLALFAANIAAWTEIESLVEQGQETYRALRTAPFPVVGAPSGMALGGGCEILLHCDAVQAHAETYIGLVECGVGIVPAWGGCAEMLHRWQTLGRVPKGPMPAAAKVFETISTATVAKSAAEAKTLLYLRPDDGITMNRSRLLADAKARALAMVEAGYTPPEPRAYALPGPSGRAAMEMAVRGFRRLGKATPHDAVVSGALAEVLSGGDADPLDTLDEDAVLDLERAQFMRLVREAGTIARVEHMLLTGKPLRN</sequence>
<dbReference type="Gene3D" id="3.90.226.10">
    <property type="entry name" value="2-enoyl-CoA Hydratase, Chain A, domain 1"/>
    <property type="match status" value="1"/>
</dbReference>
<dbReference type="InterPro" id="IPR008927">
    <property type="entry name" value="6-PGluconate_DH-like_C_sf"/>
</dbReference>
<dbReference type="EMBL" id="JACIGK010000007">
    <property type="protein sequence ID" value="MBB4265669.1"/>
    <property type="molecule type" value="Genomic_DNA"/>
</dbReference>
<keyword evidence="2" id="KW-0276">Fatty acid metabolism</keyword>
<dbReference type="Proteomes" id="UP000554286">
    <property type="component" value="Unassembled WGS sequence"/>
</dbReference>
<proteinExistence type="predicted"/>
<feature type="domain" description="3-hydroxyacyl-CoA dehydrogenase C-terminal" evidence="8">
    <location>
        <begin position="193"/>
        <end position="293"/>
    </location>
</feature>
<evidence type="ECO:0000256" key="2">
    <source>
        <dbReference type="ARBA" id="ARBA00022832"/>
    </source>
</evidence>
<dbReference type="GO" id="GO:0006635">
    <property type="term" value="P:fatty acid beta-oxidation"/>
    <property type="evidence" value="ECO:0007669"/>
    <property type="project" value="UniProtKB-UniPathway"/>
</dbReference>
<evidence type="ECO:0000259" key="9">
    <source>
        <dbReference type="Pfam" id="PF02737"/>
    </source>
</evidence>
<dbReference type="InterPro" id="IPR006108">
    <property type="entry name" value="3HC_DH_C"/>
</dbReference>
<keyword evidence="3" id="KW-0442">Lipid degradation</keyword>
<dbReference type="Pfam" id="PF00378">
    <property type="entry name" value="ECH_1"/>
    <property type="match status" value="1"/>
</dbReference>
<dbReference type="Gene3D" id="3.40.50.720">
    <property type="entry name" value="NAD(P)-binding Rossmann-like Domain"/>
    <property type="match status" value="1"/>
</dbReference>
<protein>
    <submittedName>
        <fullName evidence="10">3-hydroxyacyl-CoA dehydrogenase</fullName>
        <ecNumber evidence="10">1.1.1.35</ecNumber>
    </submittedName>
</protein>
<comment type="catalytic activity">
    <reaction evidence="7">
        <text>a (3S)-3-hydroxyacyl-CoA + NAD(+) = a 3-oxoacyl-CoA + NADH + H(+)</text>
        <dbReference type="Rhea" id="RHEA:22432"/>
        <dbReference type="ChEBI" id="CHEBI:15378"/>
        <dbReference type="ChEBI" id="CHEBI:57318"/>
        <dbReference type="ChEBI" id="CHEBI:57540"/>
        <dbReference type="ChEBI" id="CHEBI:57945"/>
        <dbReference type="ChEBI" id="CHEBI:90726"/>
        <dbReference type="EC" id="1.1.1.35"/>
    </reaction>
</comment>
<evidence type="ECO:0000256" key="6">
    <source>
        <dbReference type="ARBA" id="ARBA00023098"/>
    </source>
</evidence>
<evidence type="ECO:0000256" key="3">
    <source>
        <dbReference type="ARBA" id="ARBA00022963"/>
    </source>
</evidence>
<evidence type="ECO:0000313" key="10">
    <source>
        <dbReference type="EMBL" id="MBB4265669.1"/>
    </source>
</evidence>
<dbReference type="SUPFAM" id="SSF51735">
    <property type="entry name" value="NAD(P)-binding Rossmann-fold domains"/>
    <property type="match status" value="1"/>
</dbReference>
<dbReference type="EC" id="1.1.1.35" evidence="10"/>
<dbReference type="InterPro" id="IPR029045">
    <property type="entry name" value="ClpP/crotonase-like_dom_sf"/>
</dbReference>
<gene>
    <name evidence="10" type="ORF">GGD89_001291</name>
</gene>
<dbReference type="InterPro" id="IPR036291">
    <property type="entry name" value="NAD(P)-bd_dom_sf"/>
</dbReference>
<evidence type="ECO:0000256" key="1">
    <source>
        <dbReference type="ARBA" id="ARBA00005005"/>
    </source>
</evidence>
<keyword evidence="5" id="KW-0520">NAD</keyword>
<evidence type="ECO:0000256" key="4">
    <source>
        <dbReference type="ARBA" id="ARBA00023002"/>
    </source>
</evidence>
<name>A0A7W6W9A3_9PROT</name>
<comment type="pathway">
    <text evidence="1">Lipid metabolism; fatty acid beta-oxidation.</text>
</comment>
<dbReference type="GO" id="GO:0003857">
    <property type="term" value="F:(3S)-3-hydroxyacyl-CoA dehydrogenase (NAD+) activity"/>
    <property type="evidence" value="ECO:0007669"/>
    <property type="project" value="UniProtKB-EC"/>
</dbReference>
<dbReference type="PANTHER" id="PTHR48075:SF7">
    <property type="entry name" value="3-HYDROXYACYL-COA DEHYDROGENASE-RELATED"/>
    <property type="match status" value="1"/>
</dbReference>
<dbReference type="SUPFAM" id="SSF52096">
    <property type="entry name" value="ClpP/crotonase"/>
    <property type="match status" value="1"/>
</dbReference>
<dbReference type="CDD" id="cd06558">
    <property type="entry name" value="crotonase-like"/>
    <property type="match status" value="1"/>
</dbReference>
<keyword evidence="4 10" id="KW-0560">Oxidoreductase</keyword>
<keyword evidence="11" id="KW-1185">Reference proteome</keyword>
<evidence type="ECO:0000259" key="8">
    <source>
        <dbReference type="Pfam" id="PF00725"/>
    </source>
</evidence>
<dbReference type="RefSeq" id="WP_184043282.1">
    <property type="nucleotide sequence ID" value="NZ_JACIGK010000007.1"/>
</dbReference>
<feature type="domain" description="3-hydroxyacyl-CoA dehydrogenase NAD binding" evidence="9">
    <location>
        <begin position="6"/>
        <end position="190"/>
    </location>
</feature>
<comment type="caution">
    <text evidence="10">The sequence shown here is derived from an EMBL/GenBank/DDBJ whole genome shotgun (WGS) entry which is preliminary data.</text>
</comment>